<proteinExistence type="predicted"/>
<gene>
    <name evidence="1" type="ORF">JAO78_005315</name>
</gene>
<evidence type="ECO:0000313" key="2">
    <source>
        <dbReference type="Proteomes" id="UP000633814"/>
    </source>
</evidence>
<accession>A0ABS8C1N5</accession>
<evidence type="ECO:0000313" key="1">
    <source>
        <dbReference type="EMBL" id="MCB5226231.1"/>
    </source>
</evidence>
<reference evidence="1 2" key="1">
    <citation type="submission" date="2021-10" db="EMBL/GenBank/DDBJ databases">
        <title>Alishewanella koreense sp. nov. isolated from seawater of southwestern coast in South Korea and the proposal for the reclassification of Rheinheimera perlucida and Rheinheimera tuosuensis as Arsukibacterium perlucida and Arsukibacterium tuosuensis.</title>
        <authorList>
            <person name="Kim K.H."/>
            <person name="Ruan W."/>
            <person name="Kim K.R."/>
            <person name="Baek J.H."/>
            <person name="Jeon C.O."/>
        </authorList>
    </citation>
    <scope>NUCLEOTIDE SEQUENCE [LARGE SCALE GENOMIC DNA]</scope>
    <source>
        <strain evidence="1 2">16-MA</strain>
    </source>
</reference>
<comment type="caution">
    <text evidence="1">The sequence shown here is derived from an EMBL/GenBank/DDBJ whole genome shotgun (WGS) entry which is preliminary data.</text>
</comment>
<organism evidence="1 2">
    <name type="scientific">Alishewanella maricola</name>
    <dbReference type="NCBI Taxonomy" id="2795740"/>
    <lineage>
        <taxon>Bacteria</taxon>
        <taxon>Pseudomonadati</taxon>
        <taxon>Pseudomonadota</taxon>
        <taxon>Gammaproteobacteria</taxon>
        <taxon>Alteromonadales</taxon>
        <taxon>Alteromonadaceae</taxon>
        <taxon>Alishewanella</taxon>
    </lineage>
</organism>
<keyword evidence="2" id="KW-1185">Reference proteome</keyword>
<name>A0ABS8C1N5_9ALTE</name>
<dbReference type="RefSeq" id="WP_226750317.1">
    <property type="nucleotide sequence ID" value="NZ_JAEINI020000002.1"/>
</dbReference>
<dbReference type="Proteomes" id="UP000633814">
    <property type="component" value="Unassembled WGS sequence"/>
</dbReference>
<protein>
    <submittedName>
        <fullName evidence="1">Uncharacterized protein</fullName>
    </submittedName>
</protein>
<sequence>MIATTYTQAQQLKAASAIPMDIKNHAQGWQLVSRYQSLSFEERRAILTLSFKAIEQHGNLRAYHSEPAKFFDQFCTDNRKGAALASKLKQLNLLKCYEGKFSLTVSAINMIESINQPAAEH</sequence>
<dbReference type="EMBL" id="JAEINI020000002">
    <property type="protein sequence ID" value="MCB5226231.1"/>
    <property type="molecule type" value="Genomic_DNA"/>
</dbReference>